<organism evidence="1">
    <name type="scientific">mine drainage metagenome</name>
    <dbReference type="NCBI Taxonomy" id="410659"/>
    <lineage>
        <taxon>unclassified sequences</taxon>
        <taxon>metagenomes</taxon>
        <taxon>ecological metagenomes</taxon>
    </lineage>
</organism>
<gene>
    <name evidence="1" type="ORF">GALL_101850</name>
</gene>
<protein>
    <recommendedName>
        <fullName evidence="2">Lipocalin-like domain-containing protein</fullName>
    </recommendedName>
</protein>
<sequence length="134" mass="15565">MKKINPVAIIIAATIITFTSCEWFTHSNKKTFSIIGNWKVDSVYKNGFLPDSIQRLIAATNFKEKRGEVYKFNADSTFNRLSLKDSTVEKYYLKDSTLFFRELNNYIPYAFSIKNDSTFSFINKDSVVFVLKKQ</sequence>
<proteinExistence type="predicted"/>
<accession>A0A1J5T101</accession>
<dbReference type="EMBL" id="MLJW01000036">
    <property type="protein sequence ID" value="OIR07524.1"/>
    <property type="molecule type" value="Genomic_DNA"/>
</dbReference>
<dbReference type="AlphaFoldDB" id="A0A1J5T101"/>
<name>A0A1J5T101_9ZZZZ</name>
<dbReference type="PROSITE" id="PS51257">
    <property type="entry name" value="PROKAR_LIPOPROTEIN"/>
    <property type="match status" value="1"/>
</dbReference>
<evidence type="ECO:0000313" key="1">
    <source>
        <dbReference type="EMBL" id="OIR07524.1"/>
    </source>
</evidence>
<evidence type="ECO:0008006" key="2">
    <source>
        <dbReference type="Google" id="ProtNLM"/>
    </source>
</evidence>
<reference evidence="1" key="1">
    <citation type="submission" date="2016-10" db="EMBL/GenBank/DDBJ databases">
        <title>Sequence of Gallionella enrichment culture.</title>
        <authorList>
            <person name="Poehlein A."/>
            <person name="Muehling M."/>
            <person name="Daniel R."/>
        </authorList>
    </citation>
    <scope>NUCLEOTIDE SEQUENCE</scope>
</reference>
<comment type="caution">
    <text evidence="1">The sequence shown here is derived from an EMBL/GenBank/DDBJ whole genome shotgun (WGS) entry which is preliminary data.</text>
</comment>